<reference evidence="4" key="1">
    <citation type="journal article" date="2023" name="Commun. Biol.">
        <title>Genome analysis of Parmales, the sister group of diatoms, reveals the evolutionary specialization of diatoms from phago-mixotrophs to photoautotrophs.</title>
        <authorList>
            <person name="Ban H."/>
            <person name="Sato S."/>
            <person name="Yoshikawa S."/>
            <person name="Yamada K."/>
            <person name="Nakamura Y."/>
            <person name="Ichinomiya M."/>
            <person name="Sato N."/>
            <person name="Blanc-Mathieu R."/>
            <person name="Endo H."/>
            <person name="Kuwata A."/>
            <person name="Ogata H."/>
        </authorList>
    </citation>
    <scope>NUCLEOTIDE SEQUENCE [LARGE SCALE GENOMIC DNA]</scope>
    <source>
        <strain evidence="4">NIES 3701</strain>
    </source>
</reference>
<feature type="chain" id="PRO_5040755340" evidence="2">
    <location>
        <begin position="20"/>
        <end position="144"/>
    </location>
</feature>
<sequence>MKSIALLLVILSILCQARAGDEASVETPSADDDKQSPSPIIYNICESTNEELVGAYSHTHFVDDAPVWTNEEGMGIWRHFGYWYIGDYGEWPPVTFYRCVVGCEQGREEPPLEGFKNKKGYEGGPVKLQLEPCGEEGEGTGEEL</sequence>
<keyword evidence="4" id="KW-1185">Reference proteome</keyword>
<evidence type="ECO:0000313" key="4">
    <source>
        <dbReference type="Proteomes" id="UP001165085"/>
    </source>
</evidence>
<accession>A0A9W7E4K0</accession>
<proteinExistence type="predicted"/>
<dbReference type="OrthoDB" id="192976at2759"/>
<evidence type="ECO:0000256" key="2">
    <source>
        <dbReference type="SAM" id="SignalP"/>
    </source>
</evidence>
<gene>
    <name evidence="3" type="ORF">TrST_g9667</name>
</gene>
<feature type="compositionally biased region" description="Acidic residues" evidence="1">
    <location>
        <begin position="133"/>
        <end position="144"/>
    </location>
</feature>
<feature type="signal peptide" evidence="2">
    <location>
        <begin position="1"/>
        <end position="19"/>
    </location>
</feature>
<name>A0A9W7E4K0_9STRA</name>
<feature type="compositionally biased region" description="Basic and acidic residues" evidence="1">
    <location>
        <begin position="108"/>
        <end position="121"/>
    </location>
</feature>
<protein>
    <submittedName>
        <fullName evidence="3">Uncharacterized protein</fullName>
    </submittedName>
</protein>
<keyword evidence="2" id="KW-0732">Signal</keyword>
<dbReference type="AlphaFoldDB" id="A0A9W7E4K0"/>
<dbReference type="EMBL" id="BRXY01000098">
    <property type="protein sequence ID" value="GMH64970.1"/>
    <property type="molecule type" value="Genomic_DNA"/>
</dbReference>
<comment type="caution">
    <text evidence="3">The sequence shown here is derived from an EMBL/GenBank/DDBJ whole genome shotgun (WGS) entry which is preliminary data.</text>
</comment>
<evidence type="ECO:0000256" key="1">
    <source>
        <dbReference type="SAM" id="MobiDB-lite"/>
    </source>
</evidence>
<dbReference type="Proteomes" id="UP001165085">
    <property type="component" value="Unassembled WGS sequence"/>
</dbReference>
<organism evidence="3 4">
    <name type="scientific">Triparma strigata</name>
    <dbReference type="NCBI Taxonomy" id="1606541"/>
    <lineage>
        <taxon>Eukaryota</taxon>
        <taxon>Sar</taxon>
        <taxon>Stramenopiles</taxon>
        <taxon>Ochrophyta</taxon>
        <taxon>Bolidophyceae</taxon>
        <taxon>Parmales</taxon>
        <taxon>Triparmaceae</taxon>
        <taxon>Triparma</taxon>
    </lineage>
</organism>
<evidence type="ECO:0000313" key="3">
    <source>
        <dbReference type="EMBL" id="GMH64970.1"/>
    </source>
</evidence>
<feature type="region of interest" description="Disordered" evidence="1">
    <location>
        <begin position="108"/>
        <end position="144"/>
    </location>
</feature>